<dbReference type="RefSeq" id="WP_201092564.1">
    <property type="nucleotide sequence ID" value="NZ_CP067393.1"/>
</dbReference>
<organism evidence="2 3">
    <name type="scientific">Entomomonas asaccharolytica</name>
    <dbReference type="NCBI Taxonomy" id="2785331"/>
    <lineage>
        <taxon>Bacteria</taxon>
        <taxon>Pseudomonadati</taxon>
        <taxon>Pseudomonadota</taxon>
        <taxon>Gammaproteobacteria</taxon>
        <taxon>Pseudomonadales</taxon>
        <taxon>Pseudomonadaceae</taxon>
        <taxon>Entomomonas</taxon>
    </lineage>
</organism>
<feature type="transmembrane region" description="Helical" evidence="1">
    <location>
        <begin position="44"/>
        <end position="65"/>
    </location>
</feature>
<evidence type="ECO:0000256" key="1">
    <source>
        <dbReference type="SAM" id="Phobius"/>
    </source>
</evidence>
<proteinExistence type="predicted"/>
<keyword evidence="3" id="KW-1185">Reference proteome</keyword>
<dbReference type="EMBL" id="CP067393">
    <property type="protein sequence ID" value="QQP85698.1"/>
    <property type="molecule type" value="Genomic_DNA"/>
</dbReference>
<evidence type="ECO:0000313" key="3">
    <source>
        <dbReference type="Proteomes" id="UP000595278"/>
    </source>
</evidence>
<feature type="transmembrane region" description="Helical" evidence="1">
    <location>
        <begin position="141"/>
        <end position="159"/>
    </location>
</feature>
<gene>
    <name evidence="2" type="ORF">JHT90_00075</name>
</gene>
<keyword evidence="1" id="KW-0472">Membrane</keyword>
<evidence type="ECO:0000313" key="2">
    <source>
        <dbReference type="EMBL" id="QQP85698.1"/>
    </source>
</evidence>
<feature type="transmembrane region" description="Helical" evidence="1">
    <location>
        <begin position="104"/>
        <end position="126"/>
    </location>
</feature>
<dbReference type="AlphaFoldDB" id="A0A974RX00"/>
<keyword evidence="1" id="KW-0812">Transmembrane</keyword>
<accession>A0A974RX00</accession>
<feature type="transmembrane region" description="Helical" evidence="1">
    <location>
        <begin position="205"/>
        <end position="224"/>
    </location>
</feature>
<dbReference type="KEGG" id="eaz:JHT90_00075"/>
<feature type="transmembrane region" description="Helical" evidence="1">
    <location>
        <begin position="261"/>
        <end position="278"/>
    </location>
</feature>
<name>A0A974RX00_9GAMM</name>
<feature type="transmembrane region" description="Helical" evidence="1">
    <location>
        <begin position="71"/>
        <end position="92"/>
    </location>
</feature>
<feature type="transmembrane region" description="Helical" evidence="1">
    <location>
        <begin position="236"/>
        <end position="255"/>
    </location>
</feature>
<dbReference type="Proteomes" id="UP000595278">
    <property type="component" value="Chromosome"/>
</dbReference>
<reference evidence="2 3" key="1">
    <citation type="submission" date="2021-01" db="EMBL/GenBank/DDBJ databases">
        <title>Entomomonas sp. F2A isolated from a house cricket (Acheta domesticus).</title>
        <authorList>
            <person name="Spergser J."/>
            <person name="Busse H.-J."/>
        </authorList>
    </citation>
    <scope>NUCLEOTIDE SEQUENCE [LARGE SCALE GENOMIC DNA]</scope>
    <source>
        <strain evidence="2 3">F2A</strain>
    </source>
</reference>
<feature type="transmembrane region" description="Helical" evidence="1">
    <location>
        <begin position="308"/>
        <end position="327"/>
    </location>
</feature>
<sequence length="355" mass="41088">MQVKKSQLDAAAKQGVLSDNQVEQLWLFLKDQNKDLPSFQMTHILYYLGGMIAIGAMSLFMTLGWESFGGFGLFAICIIYAIIGITLTELLLRRYQLAIPAGILATLVVVLVPLAVYGLQSAFGYWDSNTYYRDYHRYVDWRWMIMELSTLAVGVFMVYRYRLPFLVMPVAVTLWYMSMDLTPMMLEVFGWFERDSYHYRSYWQLKQTISLWFGLWMIVVAFIVDIKNKTHKDFAFWLYLGGVLAFWGALSSMSSDSELNKFLYCCINLAMILVGATLARRVFVIFGGLGIAFYLGHLSYNVFKDSMLFPFALTLIGLFIIGIGIYWQRHEKQINNRLQQLLPNSLRELIINRNN</sequence>
<protein>
    <submittedName>
        <fullName evidence="2">DUF2157 domain-containing protein</fullName>
    </submittedName>
</protein>
<keyword evidence="1" id="KW-1133">Transmembrane helix</keyword>